<organism evidence="1 2">
    <name type="scientific">Rhodovibrio sodomensis</name>
    <dbReference type="NCBI Taxonomy" id="1088"/>
    <lineage>
        <taxon>Bacteria</taxon>
        <taxon>Pseudomonadati</taxon>
        <taxon>Pseudomonadota</taxon>
        <taxon>Alphaproteobacteria</taxon>
        <taxon>Rhodospirillales</taxon>
        <taxon>Rhodovibrionaceae</taxon>
        <taxon>Rhodovibrio</taxon>
    </lineage>
</organism>
<protein>
    <submittedName>
        <fullName evidence="1">Uncharacterized protein</fullName>
    </submittedName>
</protein>
<sequence length="375" mass="41846">MAGVDERYARGLARRVLEETRRDAETASAAWAAFARQIVARGRKGRRNRPLDFNPALSALRRAMTQIPTVTEVVSQEMTADDPGQLRVRMLVAGDYPLDARPEYGIMNYEVDVTARRLLMRSWVSPVLMSSHLVERLIMRMVGEGARPEMLVGPLEDATILAMLWMRTMATGMVPRTLNASVPMLGGAAAGYLSGIYQPKPGIERLVQDRRRLYHDRLTDPGYQPVLRLRTFIDHDSLFPAQDEVIGAQLELITLIREKMMARSALALGYPIGLDEVTGEDLDVYRHAAAGYAHIAAQTGLHRKFSQPKRARTEGLPGFVTKVIDRCDPTNNSWARERIWPSAFGSLSPEGESLWERVAATMEDKPRLPIGSVLA</sequence>
<gene>
    <name evidence="1" type="ORF">CKO28_01115</name>
</gene>
<comment type="caution">
    <text evidence="1">The sequence shown here is derived from an EMBL/GenBank/DDBJ whole genome shotgun (WGS) entry which is preliminary data.</text>
</comment>
<accession>A0ABS1D891</accession>
<dbReference type="RefSeq" id="WP_200338695.1">
    <property type="nucleotide sequence ID" value="NZ_NRRL01000001.1"/>
</dbReference>
<evidence type="ECO:0000313" key="2">
    <source>
        <dbReference type="Proteomes" id="UP001296873"/>
    </source>
</evidence>
<dbReference type="EMBL" id="NRRL01000001">
    <property type="protein sequence ID" value="MBK1666643.1"/>
    <property type="molecule type" value="Genomic_DNA"/>
</dbReference>
<evidence type="ECO:0000313" key="1">
    <source>
        <dbReference type="EMBL" id="MBK1666643.1"/>
    </source>
</evidence>
<reference evidence="1 2" key="1">
    <citation type="journal article" date="2020" name="Microorganisms">
        <title>Osmotic Adaptation and Compatible Solute Biosynthesis of Phototrophic Bacteria as Revealed from Genome Analyses.</title>
        <authorList>
            <person name="Imhoff J.F."/>
            <person name="Rahn T."/>
            <person name="Kunzel S."/>
            <person name="Keller A."/>
            <person name="Neulinger S.C."/>
        </authorList>
    </citation>
    <scope>NUCLEOTIDE SEQUENCE [LARGE SCALE GENOMIC DNA]</scope>
    <source>
        <strain evidence="1 2">DSM 9895</strain>
    </source>
</reference>
<proteinExistence type="predicted"/>
<name>A0ABS1D891_9PROT</name>
<keyword evidence="2" id="KW-1185">Reference proteome</keyword>
<dbReference type="Proteomes" id="UP001296873">
    <property type="component" value="Unassembled WGS sequence"/>
</dbReference>